<dbReference type="EMBL" id="CP015449">
    <property type="protein sequence ID" value="AWH94035.1"/>
    <property type="molecule type" value="Genomic_DNA"/>
</dbReference>
<evidence type="ECO:0000256" key="1">
    <source>
        <dbReference type="SAM" id="MobiDB-lite"/>
    </source>
</evidence>
<name>A0A2S1RCP5_9ACTN</name>
<feature type="region of interest" description="Disordered" evidence="1">
    <location>
        <begin position="1"/>
        <end position="28"/>
    </location>
</feature>
<keyword evidence="3" id="KW-1185">Reference proteome</keyword>
<proteinExistence type="predicted"/>
<sequence>MGPGADGRTPSVDQTHRRPEGATDAEVEAAGTVSEAMEYIERARGRLYDLHQLIGRADILFQQAADQLDQIGRAELAERIRTEVVGINLLHGRWTFQMVEEFDDGFWSTARELDRSVRDELTGGRRHVFEAEMKEASRSRGRRGHEATPEDSN</sequence>
<reference evidence="2 3" key="1">
    <citation type="submission" date="2016-04" db="EMBL/GenBank/DDBJ databases">
        <title>Complete genome sequence of Dietzia lutea YIM 80766T, a strain isolated from desert soil in Egypt.</title>
        <authorList>
            <person name="Zhao J."/>
            <person name="Hu B."/>
            <person name="Geng S."/>
            <person name="Nie Y."/>
            <person name="Tang Y."/>
        </authorList>
    </citation>
    <scope>NUCLEOTIDE SEQUENCE [LARGE SCALE GENOMIC DNA]</scope>
    <source>
        <strain evidence="2 3">YIM 80766</strain>
    </source>
</reference>
<accession>A0A2S1RCP5</accession>
<feature type="region of interest" description="Disordered" evidence="1">
    <location>
        <begin position="128"/>
        <end position="153"/>
    </location>
</feature>
<dbReference type="KEGG" id="dlu:A6035_15545"/>
<evidence type="ECO:0000313" key="3">
    <source>
        <dbReference type="Proteomes" id="UP000244928"/>
    </source>
</evidence>
<evidence type="ECO:0000313" key="2">
    <source>
        <dbReference type="EMBL" id="AWH94035.1"/>
    </source>
</evidence>
<dbReference type="Proteomes" id="UP000244928">
    <property type="component" value="Chromosome"/>
</dbReference>
<dbReference type="AlphaFoldDB" id="A0A2S1RCP5"/>
<protein>
    <submittedName>
        <fullName evidence="2">Uncharacterized protein</fullName>
    </submittedName>
</protein>
<gene>
    <name evidence="2" type="ORF">A6035_15545</name>
</gene>
<organism evidence="2 3">
    <name type="scientific">Dietzia lutea</name>
    <dbReference type="NCBI Taxonomy" id="546160"/>
    <lineage>
        <taxon>Bacteria</taxon>
        <taxon>Bacillati</taxon>
        <taxon>Actinomycetota</taxon>
        <taxon>Actinomycetes</taxon>
        <taxon>Mycobacteriales</taxon>
        <taxon>Dietziaceae</taxon>
        <taxon>Dietzia</taxon>
    </lineage>
</organism>